<accession>A0A813ESW7</accession>
<dbReference type="Proteomes" id="UP000654075">
    <property type="component" value="Unassembled WGS sequence"/>
</dbReference>
<comment type="caution">
    <text evidence="3">The sequence shown here is derived from an EMBL/GenBank/DDBJ whole genome shotgun (WGS) entry which is preliminary data.</text>
</comment>
<evidence type="ECO:0000313" key="3">
    <source>
        <dbReference type="EMBL" id="CAE8605063.1"/>
    </source>
</evidence>
<feature type="compositionally biased region" description="Low complexity" evidence="1">
    <location>
        <begin position="1"/>
        <end position="15"/>
    </location>
</feature>
<reference evidence="3" key="1">
    <citation type="submission" date="2021-02" db="EMBL/GenBank/DDBJ databases">
        <authorList>
            <person name="Dougan E. K."/>
            <person name="Rhodes N."/>
            <person name="Thang M."/>
            <person name="Chan C."/>
        </authorList>
    </citation>
    <scope>NUCLEOTIDE SEQUENCE</scope>
</reference>
<feature type="compositionally biased region" description="Basic and acidic residues" evidence="1">
    <location>
        <begin position="250"/>
        <end position="260"/>
    </location>
</feature>
<proteinExistence type="predicted"/>
<dbReference type="EMBL" id="CAJNNV010017327">
    <property type="protein sequence ID" value="CAE8605063.1"/>
    <property type="molecule type" value="Genomic_DNA"/>
</dbReference>
<feature type="region of interest" description="Disordered" evidence="1">
    <location>
        <begin position="240"/>
        <end position="260"/>
    </location>
</feature>
<evidence type="ECO:0000313" key="4">
    <source>
        <dbReference type="Proteomes" id="UP000654075"/>
    </source>
</evidence>
<organism evidence="3 4">
    <name type="scientific">Polarella glacialis</name>
    <name type="common">Dinoflagellate</name>
    <dbReference type="NCBI Taxonomy" id="89957"/>
    <lineage>
        <taxon>Eukaryota</taxon>
        <taxon>Sar</taxon>
        <taxon>Alveolata</taxon>
        <taxon>Dinophyceae</taxon>
        <taxon>Suessiales</taxon>
        <taxon>Suessiaceae</taxon>
        <taxon>Polarella</taxon>
    </lineage>
</organism>
<dbReference type="AlphaFoldDB" id="A0A813ESW7"/>
<gene>
    <name evidence="3" type="ORF">PGLA1383_LOCUS23198</name>
    <name evidence="2" type="ORF">PGLA1383_LOCUS3446</name>
</gene>
<dbReference type="EMBL" id="CAJNNV010001214">
    <property type="protein sequence ID" value="CAE8584515.1"/>
    <property type="molecule type" value="Genomic_DNA"/>
</dbReference>
<feature type="region of interest" description="Disordered" evidence="1">
    <location>
        <begin position="1"/>
        <end position="36"/>
    </location>
</feature>
<name>A0A813ESW7_POLGL</name>
<keyword evidence="4" id="KW-1185">Reference proteome</keyword>
<protein>
    <submittedName>
        <fullName evidence="3">Uncharacterized protein</fullName>
    </submittedName>
</protein>
<sequence length="260" mass="29404">MANRSPSQQHQYQSPQPDPEVSLAKETIPKDSQLPSQHPVAGKCLFFDVSDAYDQLPNEPVAAHRMQSRSTVATYCQISASKRNRRARCNGRAVQTVPTKRHDVSIQFSGAGCDEGWCSLMLPEDTQSVHHLLELKGEWETFDEPEIGQIVEITKSFVSSNGHVCIDLAKGSRGYLQDVDADGDMNVFFPSLLDQEYAGFPKWFASRWARRQDFKNKRFWDPDISEEKLQETLEMPCQTGLDYDSTDSELPDHSHQKPIG</sequence>
<evidence type="ECO:0000256" key="1">
    <source>
        <dbReference type="SAM" id="MobiDB-lite"/>
    </source>
</evidence>
<evidence type="ECO:0000313" key="2">
    <source>
        <dbReference type="EMBL" id="CAE8584515.1"/>
    </source>
</evidence>